<feature type="region of interest" description="Disordered" evidence="1">
    <location>
        <begin position="148"/>
        <end position="173"/>
    </location>
</feature>
<dbReference type="InterPro" id="IPR027417">
    <property type="entry name" value="P-loop_NTPase"/>
</dbReference>
<evidence type="ECO:0000256" key="1">
    <source>
        <dbReference type="SAM" id="MobiDB-lite"/>
    </source>
</evidence>
<comment type="caution">
    <text evidence="3">The sequence shown here is derived from an EMBL/GenBank/DDBJ whole genome shotgun (WGS) entry which is preliminary data.</text>
</comment>
<dbReference type="PANTHER" id="PTHR14690:SF9">
    <property type="entry name" value="GH08353P"/>
    <property type="match status" value="1"/>
</dbReference>
<dbReference type="Gene3D" id="3.40.50.300">
    <property type="entry name" value="P-loop containing nucleotide triphosphate hydrolases"/>
    <property type="match status" value="1"/>
</dbReference>
<feature type="domain" description="ATPase AAA-type core" evidence="2">
    <location>
        <begin position="643"/>
        <end position="766"/>
    </location>
</feature>
<evidence type="ECO:0000259" key="2">
    <source>
        <dbReference type="Pfam" id="PF00004"/>
    </source>
</evidence>
<feature type="compositionally biased region" description="Basic residues" evidence="1">
    <location>
        <begin position="547"/>
        <end position="561"/>
    </location>
</feature>
<dbReference type="STRING" id="104452.A0A0L7KVF3"/>
<dbReference type="InterPro" id="IPR003959">
    <property type="entry name" value="ATPase_AAA_core"/>
</dbReference>
<dbReference type="SUPFAM" id="SSF52540">
    <property type="entry name" value="P-loop containing nucleoside triphosphate hydrolases"/>
    <property type="match status" value="1"/>
</dbReference>
<dbReference type="Pfam" id="PF00004">
    <property type="entry name" value="AAA"/>
    <property type="match status" value="1"/>
</dbReference>
<dbReference type="Gene3D" id="1.10.8.60">
    <property type="match status" value="1"/>
</dbReference>
<dbReference type="PANTHER" id="PTHR14690">
    <property type="entry name" value="IQ MOTIF CONTAINING WITH AAA DOMAIN 1"/>
    <property type="match status" value="1"/>
</dbReference>
<dbReference type="GO" id="GO:0016887">
    <property type="term" value="F:ATP hydrolysis activity"/>
    <property type="evidence" value="ECO:0007669"/>
    <property type="project" value="InterPro"/>
</dbReference>
<keyword evidence="4" id="KW-1185">Reference proteome</keyword>
<gene>
    <name evidence="3" type="ORF">OBRU01_20419</name>
</gene>
<evidence type="ECO:0000313" key="3">
    <source>
        <dbReference type="EMBL" id="KOB67019.1"/>
    </source>
</evidence>
<dbReference type="InterPro" id="IPR052267">
    <property type="entry name" value="N-DRC_Component"/>
</dbReference>
<reference evidence="3 4" key="1">
    <citation type="journal article" date="2015" name="Genome Biol. Evol.">
        <title>The genome of winter moth (Operophtera brumata) provides a genomic perspective on sexual dimorphism and phenology.</title>
        <authorList>
            <person name="Derks M.F."/>
            <person name="Smit S."/>
            <person name="Salis L."/>
            <person name="Schijlen E."/>
            <person name="Bossers A."/>
            <person name="Mateman C."/>
            <person name="Pijl A.S."/>
            <person name="de Ridder D."/>
            <person name="Groenen M.A."/>
            <person name="Visser M.E."/>
            <person name="Megens H.J."/>
        </authorList>
    </citation>
    <scope>NUCLEOTIDE SEQUENCE [LARGE SCALE GENOMIC DNA]</scope>
    <source>
        <strain evidence="3">WM2013NL</strain>
        <tissue evidence="3">Head and thorax</tissue>
    </source>
</reference>
<proteinExistence type="predicted"/>
<dbReference type="EMBL" id="JTDY01005419">
    <property type="protein sequence ID" value="KOB67019.1"/>
    <property type="molecule type" value="Genomic_DNA"/>
</dbReference>
<protein>
    <submittedName>
        <fullName evidence="3">IQ and AAA domain-containing protein 1</fullName>
    </submittedName>
</protein>
<evidence type="ECO:0000313" key="4">
    <source>
        <dbReference type="Proteomes" id="UP000037510"/>
    </source>
</evidence>
<dbReference type="GO" id="GO:0005524">
    <property type="term" value="F:ATP binding"/>
    <property type="evidence" value="ECO:0007669"/>
    <property type="project" value="InterPro"/>
</dbReference>
<organism evidence="3 4">
    <name type="scientific">Operophtera brumata</name>
    <name type="common">Winter moth</name>
    <name type="synonym">Phalaena brumata</name>
    <dbReference type="NCBI Taxonomy" id="104452"/>
    <lineage>
        <taxon>Eukaryota</taxon>
        <taxon>Metazoa</taxon>
        <taxon>Ecdysozoa</taxon>
        <taxon>Arthropoda</taxon>
        <taxon>Hexapoda</taxon>
        <taxon>Insecta</taxon>
        <taxon>Pterygota</taxon>
        <taxon>Neoptera</taxon>
        <taxon>Endopterygota</taxon>
        <taxon>Lepidoptera</taxon>
        <taxon>Glossata</taxon>
        <taxon>Ditrysia</taxon>
        <taxon>Geometroidea</taxon>
        <taxon>Geometridae</taxon>
        <taxon>Larentiinae</taxon>
        <taxon>Operophtera</taxon>
    </lineage>
</organism>
<sequence length="902" mass="104532">MATKEYYERWLKIKEQLKLAVAEDVRLQELAKNMVGIKPQATAVEIVARVYCQYCDLYNKLCDCYDQMTQVQRRPYIKKIIDAITCRLLELKLTLEEVEVFEFTYPDNALQQMLMVPTDIQVLCPFFYPFEIRQQEMQYIVDQIMAGNRLGDPEPTPSELETAEEERLEEERIKQEEKDAYIKQQLAMGEDIIESVDEVVLSPAEIETLRAQEEYERHTNNIQRMERARVVTRDKVHKINKDLNLYLEIAGLKKPQAKEALRQRAGKLIQLVYRRFMEIKREHNKDYKMKQKLGMIIPSWKPPSAKIQLEKVKEVRRKFRRKYYENWMAQNVKEKSRVLRLREGDIMEDISDEVRQWFEEWYSEVRLFDEYPWPDEGGSILVVCGQTFSIEEFIEWFAEETKRLKAEAGSPKSKEQIKAEKLAEKIEKKRIAMDAREKERKRLLDFKKSRLNPDGDPGVNLLIGTNLEPLQEACNMYEVQWKDIDVTNAPLDVLKGYIMYLITESAYQDVQLELRPVVDEMMRLELVLLKSSLKADYLAAGIAKPPQSKKRKKPRKVKAPKPGKISPESMFQQLVDEGIVKKYPKTTLDDYWGDQSYGIADARAVLWTPSFPPASIGDAREQVRNHCLLTLGSSCPNACRAQLLVGSKAAGKRTLVYAIATETNSILIDLSPMNVYNKFPGPKNLKTMFQFVTKISKLMQPTVILIDNADKTFAKKVAIEDKWFDPARLQKDLLKELIKPIGFDDKILVLGTATEPWLAKSALMYKIFPSLIMIPSTDYGSISLILTQMLMQYHGVDREFNVHSVAQTLRGFDINSIRSAVASLMNGKRVAQLSYKPLEPMEVVSAVLDYEGSVYTGKEESQMFMDWYLSYSPWGSKYLDYMQMLSSQLMYKEKSDKKSKKG</sequence>
<dbReference type="Proteomes" id="UP000037510">
    <property type="component" value="Unassembled WGS sequence"/>
</dbReference>
<feature type="region of interest" description="Disordered" evidence="1">
    <location>
        <begin position="544"/>
        <end position="566"/>
    </location>
</feature>
<accession>A0A0L7KVF3</accession>
<name>A0A0L7KVF3_OPEBR</name>
<dbReference type="AlphaFoldDB" id="A0A0L7KVF3"/>